<feature type="compositionally biased region" description="Polar residues" evidence="3">
    <location>
        <begin position="921"/>
        <end position="939"/>
    </location>
</feature>
<dbReference type="SUPFAM" id="SSF48371">
    <property type="entry name" value="ARM repeat"/>
    <property type="match status" value="4"/>
</dbReference>
<dbReference type="EMBL" id="JABTTQ020001858">
    <property type="protein sequence ID" value="KAK6127788.1"/>
    <property type="molecule type" value="Genomic_DNA"/>
</dbReference>
<accession>A0ABR0UZN8</accession>
<evidence type="ECO:0000313" key="6">
    <source>
        <dbReference type="Proteomes" id="UP001318860"/>
    </source>
</evidence>
<feature type="region of interest" description="Disordered" evidence="3">
    <location>
        <begin position="326"/>
        <end position="397"/>
    </location>
</feature>
<dbReference type="InterPro" id="IPR016024">
    <property type="entry name" value="ARM-type_fold"/>
</dbReference>
<feature type="region of interest" description="Disordered" evidence="3">
    <location>
        <begin position="1030"/>
        <end position="1057"/>
    </location>
</feature>
<feature type="compositionally biased region" description="Acidic residues" evidence="3">
    <location>
        <begin position="962"/>
        <end position="995"/>
    </location>
</feature>
<dbReference type="Proteomes" id="UP001318860">
    <property type="component" value="Unassembled WGS sequence"/>
</dbReference>
<feature type="domain" description="MIF4G" evidence="4">
    <location>
        <begin position="404"/>
        <end position="592"/>
    </location>
</feature>
<dbReference type="Gene3D" id="1.25.40.180">
    <property type="match status" value="4"/>
</dbReference>
<comment type="subcellular location">
    <subcellularLocation>
        <location evidence="1">Cytoplasm</location>
    </subcellularLocation>
</comment>
<sequence>MEHGDDNGGEHQEKHDDEGRHDDEEAVARLEEFKKSVEAKMALRQSNLNTDRPDSGFLRTLDSSIKRNTAVIKKLKQINEEQREGLMDELRSVNLSKFVSEAVTAICEAKLKAADIQPAVQICSLLHQRYRDFSPSLVQGLLKVFAPGKSVEDLDADKNSRAMKKRSTLKLLLELYFVAVVEDSGIFVNIIKDLTSTEHLKDRDATQTNLSLLASFARHGRFLLGLPLTGQDILEEFFKGLNITADQKKYFRKAFQTYYDAAVELLQAEHASLRHMEHENAKILNAKGELSEENASSYEKLRKSYDNLSRGISSAFVPAVLLGEAEPKSNEQSSKTQELSSDAASESDKGQVATQENPEISADSETVLEDKEEKDKEKGKEKDTERRGESEKDKTKGLDGTNLEALLHRLPNCVSRDLIDQLTVEFCYLNSKSSRKKLARALFNVPRTSLELLPYYSRMVATLSTCMKDVSSMLLQLLEDEFNTLTNKKDQMNIETKIRNIRFIGELCKFKIAPAGLVFSCLKACLDDFTHHNIDVACNLLETCGRFLYRSPETTVRMSNMLEILMRLKNVKNLDPRHSTLVENAYYLCKPPERSARVSKVRPPLHQYIRKLLFSDLDKSSIEHVLRQLRKLPWNECEPYLLKCFLKVHKGKYGQIHLIASLTAGLSRYHDDFAVAVVDEFSFQAIVLLYFILNAVSDKFSTMLSKAIPTPKYLAAHGHGETWKQRIDIAEHILVERTHTKICDSVFRFQVLEEIRRGLELNDYGMQQQRIAYMRFLGELYNYELVDSSVIFDTLYLILAFGHGTTEQDTLDPPEDCFRIRMVITLLETCGHYFDRGSSKRKLDRFLIHFQRYILSKGALPLDVEFDLQDLFVELRPNMIRYSSFEEVNAALTEFEELERRVSTEKSHNEKYLDSEKTPSRKSSGNLSANGRNLTNGTEENGEVHEDVGETDSDSGSGTIDHDDEETDGENQDEGCETEDDYDDRGEPASDEDDEVHVRQKVAEESLDSRKLELRSRPTINMMIPMNVFEGPTTKEHHGRGIEGESGDEKTDDGTGGTKEVRVKVLVKRGNKQQTKQMYIPRDCSLVQGTKQKEAAELEEKQDIKRLVLEYNDREEEELNGGGSQPLNWTQSGGRVANRGHTWDGHGRAGPRHRHLYHSGAGFYYGRRR</sequence>
<feature type="domain" description="MIF4G" evidence="4">
    <location>
        <begin position="65"/>
        <end position="287"/>
    </location>
</feature>
<gene>
    <name evidence="5" type="ORF">DH2020_038497</name>
</gene>
<proteinExistence type="predicted"/>
<dbReference type="PANTHER" id="PTHR12839">
    <property type="entry name" value="NONSENSE-MEDIATED MRNA DECAY PROTEIN 2 UP-FRAMESHIFT SUPPRESSOR 2"/>
    <property type="match status" value="1"/>
</dbReference>
<evidence type="ECO:0000256" key="1">
    <source>
        <dbReference type="ARBA" id="ARBA00004496"/>
    </source>
</evidence>
<comment type="caution">
    <text evidence="5">The sequence shown here is derived from an EMBL/GenBank/DDBJ whole genome shotgun (WGS) entry which is preliminary data.</text>
</comment>
<dbReference type="Pfam" id="PF02854">
    <property type="entry name" value="MIF4G"/>
    <property type="match status" value="4"/>
</dbReference>
<dbReference type="InterPro" id="IPR007193">
    <property type="entry name" value="Upf2/Nmd2_C"/>
</dbReference>
<dbReference type="InterPro" id="IPR003890">
    <property type="entry name" value="MIF4G-like_typ-3"/>
</dbReference>
<feature type="compositionally biased region" description="Polar residues" evidence="3">
    <location>
        <begin position="330"/>
        <end position="344"/>
    </location>
</feature>
<feature type="region of interest" description="Disordered" evidence="3">
    <location>
        <begin position="1"/>
        <end position="24"/>
    </location>
</feature>
<dbReference type="Pfam" id="PF04050">
    <property type="entry name" value="Upf2"/>
    <property type="match status" value="1"/>
</dbReference>
<dbReference type="SMART" id="SM00543">
    <property type="entry name" value="MIF4G"/>
    <property type="match status" value="3"/>
</dbReference>
<name>A0ABR0UZN8_REHGL</name>
<feature type="compositionally biased region" description="Basic and acidic residues" evidence="3">
    <location>
        <begin position="1033"/>
        <end position="1057"/>
    </location>
</feature>
<evidence type="ECO:0000256" key="3">
    <source>
        <dbReference type="SAM" id="MobiDB-lite"/>
    </source>
</evidence>
<evidence type="ECO:0000313" key="5">
    <source>
        <dbReference type="EMBL" id="KAK6127788.1"/>
    </source>
</evidence>
<keyword evidence="6" id="KW-1185">Reference proteome</keyword>
<organism evidence="5 6">
    <name type="scientific">Rehmannia glutinosa</name>
    <name type="common">Chinese foxglove</name>
    <dbReference type="NCBI Taxonomy" id="99300"/>
    <lineage>
        <taxon>Eukaryota</taxon>
        <taxon>Viridiplantae</taxon>
        <taxon>Streptophyta</taxon>
        <taxon>Embryophyta</taxon>
        <taxon>Tracheophyta</taxon>
        <taxon>Spermatophyta</taxon>
        <taxon>Magnoliopsida</taxon>
        <taxon>eudicotyledons</taxon>
        <taxon>Gunneridae</taxon>
        <taxon>Pentapetalae</taxon>
        <taxon>asterids</taxon>
        <taxon>lamiids</taxon>
        <taxon>Lamiales</taxon>
        <taxon>Orobanchaceae</taxon>
        <taxon>Rehmannieae</taxon>
        <taxon>Rehmannia</taxon>
    </lineage>
</organism>
<feature type="compositionally biased region" description="Basic and acidic residues" evidence="3">
    <location>
        <begin position="900"/>
        <end position="919"/>
    </location>
</feature>
<feature type="compositionally biased region" description="Basic and acidic residues" evidence="3">
    <location>
        <begin position="368"/>
        <end position="397"/>
    </location>
</feature>
<protein>
    <recommendedName>
        <fullName evidence="4">MIF4G domain-containing protein</fullName>
    </recommendedName>
</protein>
<feature type="domain" description="MIF4G" evidence="4">
    <location>
        <begin position="607"/>
        <end position="878"/>
    </location>
</feature>
<keyword evidence="2" id="KW-0963">Cytoplasm</keyword>
<reference evidence="5 6" key="1">
    <citation type="journal article" date="2021" name="Comput. Struct. Biotechnol. J.">
        <title>De novo genome assembly of the potent medicinal plant Rehmannia glutinosa using nanopore technology.</title>
        <authorList>
            <person name="Ma L."/>
            <person name="Dong C."/>
            <person name="Song C."/>
            <person name="Wang X."/>
            <person name="Zheng X."/>
            <person name="Niu Y."/>
            <person name="Chen S."/>
            <person name="Feng W."/>
        </authorList>
    </citation>
    <scope>NUCLEOTIDE SEQUENCE [LARGE SCALE GENOMIC DNA]</scope>
    <source>
        <strain evidence="5">DH-2019</strain>
    </source>
</reference>
<evidence type="ECO:0000259" key="4">
    <source>
        <dbReference type="SMART" id="SM00543"/>
    </source>
</evidence>
<evidence type="ECO:0000256" key="2">
    <source>
        <dbReference type="ARBA" id="ARBA00022490"/>
    </source>
</evidence>
<feature type="region of interest" description="Disordered" evidence="3">
    <location>
        <begin position="900"/>
        <end position="1004"/>
    </location>
</feature>
<dbReference type="PANTHER" id="PTHR12839:SF7">
    <property type="entry name" value="REGULATOR OF NONSENSE TRANSCRIPTS 2"/>
    <property type="match status" value="1"/>
</dbReference>
<dbReference type="InterPro" id="IPR039762">
    <property type="entry name" value="Nmd2/UPF2"/>
</dbReference>
<feature type="region of interest" description="Disordered" evidence="3">
    <location>
        <begin position="1115"/>
        <end position="1154"/>
    </location>
</feature>